<dbReference type="Pfam" id="PF13087">
    <property type="entry name" value="AAA_12"/>
    <property type="match status" value="1"/>
</dbReference>
<keyword evidence="4 8" id="KW-0347">Helicase</keyword>
<protein>
    <submittedName>
        <fullName evidence="8">ATP-dependent RecD-like DNA helicase</fullName>
        <ecNumber evidence="8">3.6.4.12</ecNumber>
    </submittedName>
</protein>
<accession>A0A238L4E0</accession>
<keyword evidence="2" id="KW-0547">Nucleotide-binding</keyword>
<evidence type="ECO:0000313" key="8">
    <source>
        <dbReference type="EMBL" id="SMX49934.1"/>
    </source>
</evidence>
<dbReference type="SUPFAM" id="SSF52540">
    <property type="entry name" value="P-loop containing nucleoside triphosphate hydrolases"/>
    <property type="match status" value="1"/>
</dbReference>
<gene>
    <name evidence="8" type="primary">recD2_3</name>
    <name evidence="8" type="ORF">MAA8898_04520</name>
</gene>
<evidence type="ECO:0000256" key="3">
    <source>
        <dbReference type="ARBA" id="ARBA00022801"/>
    </source>
</evidence>
<evidence type="ECO:0000313" key="9">
    <source>
        <dbReference type="Proteomes" id="UP000207598"/>
    </source>
</evidence>
<dbReference type="CDD" id="cd17934">
    <property type="entry name" value="DEXXQc_Upf1-like"/>
    <property type="match status" value="1"/>
</dbReference>
<dbReference type="Proteomes" id="UP000207598">
    <property type="component" value="Unassembled WGS sequence"/>
</dbReference>
<evidence type="ECO:0000256" key="2">
    <source>
        <dbReference type="ARBA" id="ARBA00022741"/>
    </source>
</evidence>
<name>A0A238L4E0_9RHOB</name>
<sequence>MPITPERIISALKSERAAAQIGLAFKVLSTRRQGELTLIAAEPVRDGRRSSALDESLEDSKAVWFGDLPGRGKVVAVDPDRGELALKYVSGPLPEVDSRVTLYPEDFLTPLIELWDTPCHLKKAAKLLKRAKAPAAFESKPLPAEFNQLRARQSEAVSLPLSRVGLLHGPPGTGKTYTIGGMIAYLLTRFPDCKILVSGPTNTAVDSALLSADDWLQKIGREDLRETMKRIGSRFETSKFSGRNHLLPSGVYAASVEVGLLESEEPSKTDIEKYVIWKEKLAEARKRLKADIAYTCSQSRLIAITTNSFFRHFDDIPKGWHFALADEASQIPLPAALMVASKAHCVTFAGDPKQLAPIVQTDDISAGTILGKTAFDVFKEAPSVFLNEQSRMCQGVCDVVSHTFYDDQLIVCQKAARDVAWKKDRSPWFLNGREMPRVMIDDRAGEATWSKKYNGKIRYQSAEIIAAMIDELLGSYAEPEDIMILTPFRAQRELIRGMLGRGGRRNIKVSTVHRAQGSEKKIVIFDPVDAGSSFLNSDTGRRLINVAASRAQAHFVLLTGPADMRNQFITRIAERSRAIWDRRGDYASPLRVRLRSA</sequence>
<dbReference type="InterPro" id="IPR041677">
    <property type="entry name" value="DNA2/NAM7_AAA_11"/>
</dbReference>
<dbReference type="GO" id="GO:0043139">
    <property type="term" value="F:5'-3' DNA helicase activity"/>
    <property type="evidence" value="ECO:0007669"/>
    <property type="project" value="TreeGrafter"/>
</dbReference>
<dbReference type="GO" id="GO:0005524">
    <property type="term" value="F:ATP binding"/>
    <property type="evidence" value="ECO:0007669"/>
    <property type="project" value="UniProtKB-KW"/>
</dbReference>
<dbReference type="CDD" id="cd18808">
    <property type="entry name" value="SF1_C_Upf1"/>
    <property type="match status" value="1"/>
</dbReference>
<dbReference type="PANTHER" id="PTHR43788:SF8">
    <property type="entry name" value="DNA-BINDING PROTEIN SMUBP-2"/>
    <property type="match status" value="1"/>
</dbReference>
<feature type="domain" description="DNA2/NAM7 helicase helicase" evidence="6">
    <location>
        <begin position="149"/>
        <end position="211"/>
    </location>
</feature>
<dbReference type="OrthoDB" id="9757917at2"/>
<dbReference type="Gene3D" id="3.40.50.300">
    <property type="entry name" value="P-loop containing nucleotide triphosphate hydrolases"/>
    <property type="match status" value="2"/>
</dbReference>
<evidence type="ECO:0000256" key="4">
    <source>
        <dbReference type="ARBA" id="ARBA00022806"/>
    </source>
</evidence>
<reference evidence="8 9" key="1">
    <citation type="submission" date="2017-05" db="EMBL/GenBank/DDBJ databases">
        <authorList>
            <person name="Song R."/>
            <person name="Chenine A.L."/>
            <person name="Ruprecht R.M."/>
        </authorList>
    </citation>
    <scope>NUCLEOTIDE SEQUENCE [LARGE SCALE GENOMIC DNA]</scope>
    <source>
        <strain evidence="8 9">CECT 8898</strain>
    </source>
</reference>
<evidence type="ECO:0000256" key="5">
    <source>
        <dbReference type="ARBA" id="ARBA00022840"/>
    </source>
</evidence>
<evidence type="ECO:0000259" key="6">
    <source>
        <dbReference type="Pfam" id="PF13086"/>
    </source>
</evidence>
<keyword evidence="9" id="KW-1185">Reference proteome</keyword>
<dbReference type="AlphaFoldDB" id="A0A238L4E0"/>
<dbReference type="EC" id="3.6.4.12" evidence="8"/>
<organism evidence="8 9">
    <name type="scientific">Maliponia aquimaris</name>
    <dbReference type="NCBI Taxonomy" id="1673631"/>
    <lineage>
        <taxon>Bacteria</taxon>
        <taxon>Pseudomonadati</taxon>
        <taxon>Pseudomonadota</taxon>
        <taxon>Alphaproteobacteria</taxon>
        <taxon>Rhodobacterales</taxon>
        <taxon>Paracoccaceae</taxon>
        <taxon>Maliponia</taxon>
    </lineage>
</organism>
<dbReference type="Pfam" id="PF13086">
    <property type="entry name" value="AAA_11"/>
    <property type="match status" value="1"/>
</dbReference>
<evidence type="ECO:0000259" key="7">
    <source>
        <dbReference type="Pfam" id="PF13087"/>
    </source>
</evidence>
<dbReference type="PANTHER" id="PTHR43788">
    <property type="entry name" value="DNA2/NAM7 HELICASE FAMILY MEMBER"/>
    <property type="match status" value="1"/>
</dbReference>
<keyword evidence="3 8" id="KW-0378">Hydrolase</keyword>
<dbReference type="GO" id="GO:0016787">
    <property type="term" value="F:hydrolase activity"/>
    <property type="evidence" value="ECO:0007669"/>
    <property type="project" value="UniProtKB-KW"/>
</dbReference>
<dbReference type="InterPro" id="IPR047187">
    <property type="entry name" value="SF1_C_Upf1"/>
</dbReference>
<keyword evidence="5" id="KW-0067">ATP-binding</keyword>
<comment type="similarity">
    <text evidence="1">Belongs to the DNA2/NAM7 helicase family.</text>
</comment>
<dbReference type="InterPro" id="IPR050534">
    <property type="entry name" value="Coronavir_polyprotein_1ab"/>
</dbReference>
<feature type="domain" description="DNA2/NAM7 helicase-like C-terminal" evidence="7">
    <location>
        <begin position="381"/>
        <end position="558"/>
    </location>
</feature>
<evidence type="ECO:0000256" key="1">
    <source>
        <dbReference type="ARBA" id="ARBA00007913"/>
    </source>
</evidence>
<dbReference type="EMBL" id="FXYF01000018">
    <property type="protein sequence ID" value="SMX49934.1"/>
    <property type="molecule type" value="Genomic_DNA"/>
</dbReference>
<proteinExistence type="inferred from homology"/>
<dbReference type="InterPro" id="IPR041679">
    <property type="entry name" value="DNA2/NAM7-like_C"/>
</dbReference>
<dbReference type="RefSeq" id="WP_094023251.1">
    <property type="nucleotide sequence ID" value="NZ_FXYF01000018.1"/>
</dbReference>
<dbReference type="InterPro" id="IPR027417">
    <property type="entry name" value="P-loop_NTPase"/>
</dbReference>